<feature type="domain" description="Lon N-terminal" evidence="1">
    <location>
        <begin position="1"/>
        <end position="202"/>
    </location>
</feature>
<evidence type="ECO:0000313" key="3">
    <source>
        <dbReference type="Proteomes" id="UP000641514"/>
    </source>
</evidence>
<dbReference type="InterPro" id="IPR003111">
    <property type="entry name" value="Lon_prtase_N"/>
</dbReference>
<gene>
    <name evidence="2" type="ORF">GCM10011410_14910</name>
</gene>
<sequence length="211" mass="22993">MTITPMFPLGSVLLPGGALPLHVFEPRYQQLVTDCLNSDSAPQFGQVLIARGREVGGGDTRHGVGVLAEIVAHVEVGQGQHALDCRGRERIRILNWLDDDPYPRAEIELWPDTNDGPVEPGFHNFAARIAELYGLLEQLAGRQDMPVPELPTLGGVSETPALHLYQLADCLPLGEVDRYRMLSAPGVKERAEVLSDALEGLIEVAEFGLID</sequence>
<dbReference type="EMBL" id="BMJH01000001">
    <property type="protein sequence ID" value="GGC63467.1"/>
    <property type="molecule type" value="Genomic_DNA"/>
</dbReference>
<evidence type="ECO:0000313" key="2">
    <source>
        <dbReference type="EMBL" id="GGC63467.1"/>
    </source>
</evidence>
<dbReference type="GO" id="GO:0006508">
    <property type="term" value="P:proteolysis"/>
    <property type="evidence" value="ECO:0007669"/>
    <property type="project" value="UniProtKB-KW"/>
</dbReference>
<dbReference type="Proteomes" id="UP000641514">
    <property type="component" value="Unassembled WGS sequence"/>
</dbReference>
<reference evidence="2" key="1">
    <citation type="journal article" date="2014" name="Int. J. Syst. Evol. Microbiol.">
        <title>Complete genome sequence of Corynebacterium casei LMG S-19264T (=DSM 44701T), isolated from a smear-ripened cheese.</title>
        <authorList>
            <consortium name="US DOE Joint Genome Institute (JGI-PGF)"/>
            <person name="Walter F."/>
            <person name="Albersmeier A."/>
            <person name="Kalinowski J."/>
            <person name="Ruckert C."/>
        </authorList>
    </citation>
    <scope>NUCLEOTIDE SEQUENCE</scope>
    <source>
        <strain evidence="2">CGMCC 1.15478</strain>
    </source>
</reference>
<reference evidence="2" key="2">
    <citation type="submission" date="2020-09" db="EMBL/GenBank/DDBJ databases">
        <authorList>
            <person name="Sun Q."/>
            <person name="Zhou Y."/>
        </authorList>
    </citation>
    <scope>NUCLEOTIDE SEQUENCE</scope>
    <source>
        <strain evidence="2">CGMCC 1.15478</strain>
    </source>
</reference>
<name>A0A916U8L2_9ACTN</name>
<evidence type="ECO:0000259" key="1">
    <source>
        <dbReference type="PROSITE" id="PS51787"/>
    </source>
</evidence>
<dbReference type="SMART" id="SM00464">
    <property type="entry name" value="LON"/>
    <property type="match status" value="1"/>
</dbReference>
<dbReference type="SUPFAM" id="SSF88697">
    <property type="entry name" value="PUA domain-like"/>
    <property type="match status" value="1"/>
</dbReference>
<keyword evidence="2" id="KW-0645">Protease</keyword>
<dbReference type="PANTHER" id="PTHR46732:SF8">
    <property type="entry name" value="ATP-DEPENDENT PROTEASE LA (LON) DOMAIN PROTEIN"/>
    <property type="match status" value="1"/>
</dbReference>
<dbReference type="PANTHER" id="PTHR46732">
    <property type="entry name" value="ATP-DEPENDENT PROTEASE LA (LON) DOMAIN PROTEIN"/>
    <property type="match status" value="1"/>
</dbReference>
<keyword evidence="3" id="KW-1185">Reference proteome</keyword>
<dbReference type="Pfam" id="PF02190">
    <property type="entry name" value="LON_substr_bdg"/>
    <property type="match status" value="1"/>
</dbReference>
<dbReference type="Gene3D" id="2.30.130.40">
    <property type="entry name" value="LON domain-like"/>
    <property type="match status" value="1"/>
</dbReference>
<organism evidence="2 3">
    <name type="scientific">Hoyosella rhizosphaerae</name>
    <dbReference type="NCBI Taxonomy" id="1755582"/>
    <lineage>
        <taxon>Bacteria</taxon>
        <taxon>Bacillati</taxon>
        <taxon>Actinomycetota</taxon>
        <taxon>Actinomycetes</taxon>
        <taxon>Mycobacteriales</taxon>
        <taxon>Hoyosellaceae</taxon>
        <taxon>Hoyosella</taxon>
    </lineage>
</organism>
<dbReference type="InterPro" id="IPR015947">
    <property type="entry name" value="PUA-like_sf"/>
</dbReference>
<dbReference type="GO" id="GO:0008233">
    <property type="term" value="F:peptidase activity"/>
    <property type="evidence" value="ECO:0007669"/>
    <property type="project" value="UniProtKB-KW"/>
</dbReference>
<comment type="caution">
    <text evidence="2">The sequence shown here is derived from an EMBL/GenBank/DDBJ whole genome shotgun (WGS) entry which is preliminary data.</text>
</comment>
<dbReference type="PROSITE" id="PS51787">
    <property type="entry name" value="LON_N"/>
    <property type="match status" value="1"/>
</dbReference>
<proteinExistence type="predicted"/>
<dbReference type="RefSeq" id="WP_188672126.1">
    <property type="nucleotide sequence ID" value="NZ_BMJH01000001.1"/>
</dbReference>
<dbReference type="InterPro" id="IPR046336">
    <property type="entry name" value="Lon_prtase_N_sf"/>
</dbReference>
<keyword evidence="2" id="KW-0378">Hydrolase</keyword>
<accession>A0A916U8L2</accession>
<protein>
    <submittedName>
        <fullName evidence="2">ATP-dependent protease</fullName>
    </submittedName>
</protein>
<dbReference type="AlphaFoldDB" id="A0A916U8L2"/>